<dbReference type="PANTHER" id="PTHR30194:SF3">
    <property type="entry name" value="CROSSOVER JUNCTION ENDODEOXYRIBONUCLEASE RUVC"/>
    <property type="match status" value="1"/>
</dbReference>
<dbReference type="Proteomes" id="UP000199601">
    <property type="component" value="Unassembled WGS sequence"/>
</dbReference>
<evidence type="ECO:0000256" key="11">
    <source>
        <dbReference type="ARBA" id="ARBA00023204"/>
    </source>
</evidence>
<dbReference type="GO" id="GO:0008821">
    <property type="term" value="F:crossover junction DNA endonuclease activity"/>
    <property type="evidence" value="ECO:0007669"/>
    <property type="project" value="InterPro"/>
</dbReference>
<dbReference type="EMBL" id="CTEC01000001">
    <property type="protein sequence ID" value="CQD03691.1"/>
    <property type="molecule type" value="Genomic_DNA"/>
</dbReference>
<name>A0A0U1CX31_9MYCO</name>
<dbReference type="InterPro" id="IPR036397">
    <property type="entry name" value="RNaseH_sf"/>
</dbReference>
<keyword evidence="7" id="KW-0378">Hydrolase</keyword>
<evidence type="ECO:0000313" key="12">
    <source>
        <dbReference type="EMBL" id="CQD03691.1"/>
    </source>
</evidence>
<keyword evidence="2" id="KW-0963">Cytoplasm</keyword>
<comment type="similarity">
    <text evidence="1">Belongs to the RuvC family.</text>
</comment>
<dbReference type="GO" id="GO:0046872">
    <property type="term" value="F:metal ion binding"/>
    <property type="evidence" value="ECO:0007669"/>
    <property type="project" value="UniProtKB-KW"/>
</dbReference>
<dbReference type="PRINTS" id="PR00696">
    <property type="entry name" value="RSOLVASERUVC"/>
</dbReference>
<keyword evidence="13" id="KW-1185">Reference proteome</keyword>
<dbReference type="GO" id="GO:0006310">
    <property type="term" value="P:DNA recombination"/>
    <property type="evidence" value="ECO:0007669"/>
    <property type="project" value="UniProtKB-KW"/>
</dbReference>
<evidence type="ECO:0000256" key="3">
    <source>
        <dbReference type="ARBA" id="ARBA00022722"/>
    </source>
</evidence>
<evidence type="ECO:0000256" key="7">
    <source>
        <dbReference type="ARBA" id="ARBA00022801"/>
    </source>
</evidence>
<evidence type="ECO:0000256" key="1">
    <source>
        <dbReference type="ARBA" id="ARBA00009518"/>
    </source>
</evidence>
<dbReference type="GO" id="GO:0006281">
    <property type="term" value="P:DNA repair"/>
    <property type="evidence" value="ECO:0007669"/>
    <property type="project" value="UniProtKB-KW"/>
</dbReference>
<evidence type="ECO:0000256" key="9">
    <source>
        <dbReference type="ARBA" id="ARBA00023125"/>
    </source>
</evidence>
<evidence type="ECO:0000256" key="6">
    <source>
        <dbReference type="ARBA" id="ARBA00022763"/>
    </source>
</evidence>
<keyword evidence="8" id="KW-0460">Magnesium</keyword>
<keyword evidence="11" id="KW-0234">DNA repair</keyword>
<dbReference type="InterPro" id="IPR012337">
    <property type="entry name" value="RNaseH-like_sf"/>
</dbReference>
<keyword evidence="6" id="KW-0227">DNA damage</keyword>
<protein>
    <submittedName>
        <fullName evidence="12">Crossover junction endodeoxyribonuclease RuvC</fullName>
    </submittedName>
</protein>
<keyword evidence="3" id="KW-0540">Nuclease</keyword>
<evidence type="ECO:0000256" key="5">
    <source>
        <dbReference type="ARBA" id="ARBA00022759"/>
    </source>
</evidence>
<dbReference type="SUPFAM" id="SSF53098">
    <property type="entry name" value="Ribonuclease H-like"/>
    <property type="match status" value="1"/>
</dbReference>
<dbReference type="GO" id="GO:0003677">
    <property type="term" value="F:DNA binding"/>
    <property type="evidence" value="ECO:0007669"/>
    <property type="project" value="UniProtKB-KW"/>
</dbReference>
<evidence type="ECO:0000313" key="13">
    <source>
        <dbReference type="Proteomes" id="UP000199601"/>
    </source>
</evidence>
<dbReference type="InterPro" id="IPR020563">
    <property type="entry name" value="X-over_junc_endoDNase_Mg_BS"/>
</dbReference>
<accession>A0A0U1CX31</accession>
<evidence type="ECO:0000256" key="10">
    <source>
        <dbReference type="ARBA" id="ARBA00023172"/>
    </source>
</evidence>
<evidence type="ECO:0000256" key="8">
    <source>
        <dbReference type="ARBA" id="ARBA00022842"/>
    </source>
</evidence>
<keyword evidence="5" id="KW-0255">Endonuclease</keyword>
<keyword evidence="9" id="KW-0238">DNA-binding</keyword>
<dbReference type="AlphaFoldDB" id="A0A0U1CX31"/>
<dbReference type="RefSeq" id="WP_244275071.1">
    <property type="nucleotide sequence ID" value="NZ_CTEC01000001.1"/>
</dbReference>
<organism evidence="12 13">
    <name type="scientific">Mycobacterium europaeum</name>
    <dbReference type="NCBI Taxonomy" id="761804"/>
    <lineage>
        <taxon>Bacteria</taxon>
        <taxon>Bacillati</taxon>
        <taxon>Actinomycetota</taxon>
        <taxon>Actinomycetes</taxon>
        <taxon>Mycobacteriales</taxon>
        <taxon>Mycobacteriaceae</taxon>
        <taxon>Mycobacterium</taxon>
        <taxon>Mycobacterium simiae complex</taxon>
    </lineage>
</organism>
<dbReference type="InterPro" id="IPR002176">
    <property type="entry name" value="X-over_junc_endoDNase_RuvC"/>
</dbReference>
<gene>
    <name evidence="12" type="primary">ruvC_1</name>
    <name evidence="12" type="ORF">BN000_00623</name>
</gene>
<keyword evidence="4" id="KW-0479">Metal-binding</keyword>
<proteinExistence type="inferred from homology"/>
<evidence type="ECO:0000256" key="4">
    <source>
        <dbReference type="ARBA" id="ARBA00022723"/>
    </source>
</evidence>
<dbReference type="PANTHER" id="PTHR30194">
    <property type="entry name" value="CROSSOVER JUNCTION ENDODEOXYRIBONUCLEASE RUVC"/>
    <property type="match status" value="1"/>
</dbReference>
<evidence type="ECO:0000256" key="2">
    <source>
        <dbReference type="ARBA" id="ARBA00022490"/>
    </source>
</evidence>
<reference evidence="13" key="1">
    <citation type="submission" date="2015-03" db="EMBL/GenBank/DDBJ databases">
        <authorList>
            <person name="Urmite Genomes"/>
        </authorList>
    </citation>
    <scope>NUCLEOTIDE SEQUENCE [LARGE SCALE GENOMIC DNA]</scope>
    <source>
        <strain evidence="13">CSUR P1344</strain>
    </source>
</reference>
<dbReference type="PROSITE" id="PS01321">
    <property type="entry name" value="RUVC"/>
    <property type="match status" value="1"/>
</dbReference>
<keyword evidence="10" id="KW-0233">DNA recombination</keyword>
<sequence>MIVAGIDPSLTNTGIAVLHNGQPALLRSIGHGTLSGRSYAHRSDRIVSECRAVMAVLADECDERNTLRAPRSRIDLAVIEGPAYGACNASTHDGSGLWWGLYSTLRARRIPIVVVAPTTRAKWATGKGNAAKRQVLTAVRSWWPTTHVANHDQADALALAAIGAFHAGDPMPFPVKERHTANLAAVQWPAELAVR</sequence>
<dbReference type="Gene3D" id="3.30.420.10">
    <property type="entry name" value="Ribonuclease H-like superfamily/Ribonuclease H"/>
    <property type="match status" value="1"/>
</dbReference>